<organism evidence="4 5">
    <name type="scientific">Vigna mungo</name>
    <name type="common">Black gram</name>
    <name type="synonym">Phaseolus mungo</name>
    <dbReference type="NCBI Taxonomy" id="3915"/>
    <lineage>
        <taxon>Eukaryota</taxon>
        <taxon>Viridiplantae</taxon>
        <taxon>Streptophyta</taxon>
        <taxon>Embryophyta</taxon>
        <taxon>Tracheophyta</taxon>
        <taxon>Spermatophyta</taxon>
        <taxon>Magnoliopsida</taxon>
        <taxon>eudicotyledons</taxon>
        <taxon>Gunneridae</taxon>
        <taxon>Pentapetalae</taxon>
        <taxon>rosids</taxon>
        <taxon>fabids</taxon>
        <taxon>Fabales</taxon>
        <taxon>Fabaceae</taxon>
        <taxon>Papilionoideae</taxon>
        <taxon>50 kb inversion clade</taxon>
        <taxon>NPAAA clade</taxon>
        <taxon>indigoferoid/millettioid clade</taxon>
        <taxon>Phaseoleae</taxon>
        <taxon>Vigna</taxon>
    </lineage>
</organism>
<keyword evidence="5" id="KW-1185">Reference proteome</keyword>
<feature type="domain" description="Transposase MuDR plant" evidence="2">
    <location>
        <begin position="308"/>
        <end position="360"/>
    </location>
</feature>
<dbReference type="EMBL" id="CP144700">
    <property type="protein sequence ID" value="WVZ22721.1"/>
    <property type="molecule type" value="Genomic_DNA"/>
</dbReference>
<gene>
    <name evidence="4" type="ORF">V8G54_001265</name>
</gene>
<evidence type="ECO:0000256" key="1">
    <source>
        <dbReference type="SAM" id="MobiDB-lite"/>
    </source>
</evidence>
<name>A0AAQ3P631_VIGMU</name>
<dbReference type="InterPro" id="IPR058594">
    <property type="entry name" value="PB1-like_dom_pln"/>
</dbReference>
<reference evidence="4 5" key="1">
    <citation type="journal article" date="2023" name="Life. Sci Alliance">
        <title>Evolutionary insights into 3D genome organization and epigenetic landscape of Vigna mungo.</title>
        <authorList>
            <person name="Junaid A."/>
            <person name="Singh B."/>
            <person name="Bhatia S."/>
        </authorList>
    </citation>
    <scope>NUCLEOTIDE SEQUENCE [LARGE SCALE GENOMIC DNA]</scope>
    <source>
        <strain evidence="4">Urdbean</strain>
    </source>
</reference>
<proteinExistence type="predicted"/>
<evidence type="ECO:0000259" key="2">
    <source>
        <dbReference type="Pfam" id="PF03108"/>
    </source>
</evidence>
<protein>
    <recommendedName>
        <fullName evidence="6">Transposase MuDR plant domain-containing protein</fullName>
    </recommendedName>
</protein>
<dbReference type="AlphaFoldDB" id="A0AAQ3P631"/>
<accession>A0AAQ3P631</accession>
<dbReference type="Pfam" id="PF03108">
    <property type="entry name" value="DBD_Tnp_Mut"/>
    <property type="match status" value="1"/>
</dbReference>
<dbReference type="Proteomes" id="UP001374535">
    <property type="component" value="Chromosome 1"/>
</dbReference>
<evidence type="ECO:0000313" key="5">
    <source>
        <dbReference type="Proteomes" id="UP001374535"/>
    </source>
</evidence>
<sequence length="537" mass="60363">MEDHFEVVFHHGGEFIKDGPLSYFIIVSVVKGLGYDGFKQLWYSMGGDFALDDKLEALMDDRGALQMITLARLNGQVHLFVVHTVSEPEIIHLLENVPHNIGEEEVELVMHGSDDGGGCEQGHEECQEVGDGECEVPVSEGKMEVDVVDGEIEAECDVSEPERDVGESKRDDVVQGQIETECHVRDDGDVRSWSSSGEDDNVHCNVDVPSMDDLVDCDIQEEVGHGVEVENWFGEIEVNVEDDAPSWTRISDSDEDVGINTENDRGLSDDNWESEELLSGGESNGEDDDQESYGKFVTFSMPKTMVDYKWDLGTYFANKQDILDAIKTYAVENGRNLTYVKNDKKRIRVKCMGAKGKCPWMAYCGYMNAVRTWQLRTIVDNHTCSREHKVKLLNLKWLSKSLEKTVRENPKVKVGEICDKISRKWNVGVSRSMAFRAKSIASDHVDGSFKKQYKRIYDYANELLARNPGSTVKVEVEENVGGHIFKRFYVCLKACKDSFVSCRTIIRLDGAFLKGKYGGELLTAIARDANDQMLPLA</sequence>
<dbReference type="PANTHER" id="PTHR31973:SF187">
    <property type="entry name" value="MUTATOR TRANSPOSASE MUDRA PROTEIN"/>
    <property type="match status" value="1"/>
</dbReference>
<evidence type="ECO:0000259" key="3">
    <source>
        <dbReference type="Pfam" id="PF26130"/>
    </source>
</evidence>
<feature type="domain" description="PB1-like" evidence="3">
    <location>
        <begin position="21"/>
        <end position="83"/>
    </location>
</feature>
<dbReference type="PANTHER" id="PTHR31973">
    <property type="entry name" value="POLYPROTEIN, PUTATIVE-RELATED"/>
    <property type="match status" value="1"/>
</dbReference>
<feature type="region of interest" description="Disordered" evidence="1">
    <location>
        <begin position="244"/>
        <end position="293"/>
    </location>
</feature>
<evidence type="ECO:0008006" key="6">
    <source>
        <dbReference type="Google" id="ProtNLM"/>
    </source>
</evidence>
<dbReference type="Pfam" id="PF26130">
    <property type="entry name" value="PB1-like"/>
    <property type="match status" value="1"/>
</dbReference>
<evidence type="ECO:0000313" key="4">
    <source>
        <dbReference type="EMBL" id="WVZ22721.1"/>
    </source>
</evidence>
<dbReference type="InterPro" id="IPR004332">
    <property type="entry name" value="Transposase_MuDR"/>
</dbReference>